<dbReference type="EMBL" id="CP133615">
    <property type="protein sequence ID" value="WMV25332.1"/>
    <property type="molecule type" value="Genomic_DNA"/>
</dbReference>
<organism evidence="2 3">
    <name type="scientific">Solanum verrucosum</name>
    <dbReference type="NCBI Taxonomy" id="315347"/>
    <lineage>
        <taxon>Eukaryota</taxon>
        <taxon>Viridiplantae</taxon>
        <taxon>Streptophyta</taxon>
        <taxon>Embryophyta</taxon>
        <taxon>Tracheophyta</taxon>
        <taxon>Spermatophyta</taxon>
        <taxon>Magnoliopsida</taxon>
        <taxon>eudicotyledons</taxon>
        <taxon>Gunneridae</taxon>
        <taxon>Pentapetalae</taxon>
        <taxon>asterids</taxon>
        <taxon>lamiids</taxon>
        <taxon>Solanales</taxon>
        <taxon>Solanaceae</taxon>
        <taxon>Solanoideae</taxon>
        <taxon>Solaneae</taxon>
        <taxon>Solanum</taxon>
    </lineage>
</organism>
<protein>
    <recommendedName>
        <fullName evidence="4">Integrase core domain containing protein</fullName>
    </recommendedName>
</protein>
<reference evidence="2" key="1">
    <citation type="submission" date="2023-08" db="EMBL/GenBank/DDBJ databases">
        <title>A de novo genome assembly of Solanum verrucosum Schlechtendal, a Mexican diploid species geographically isolated from the other diploid A-genome species in potato relatives.</title>
        <authorList>
            <person name="Hosaka K."/>
        </authorList>
    </citation>
    <scope>NUCLEOTIDE SEQUENCE</scope>
    <source>
        <tissue evidence="2">Young leaves</tissue>
    </source>
</reference>
<feature type="region of interest" description="Disordered" evidence="1">
    <location>
        <begin position="34"/>
        <end position="88"/>
    </location>
</feature>
<evidence type="ECO:0000313" key="3">
    <source>
        <dbReference type="Proteomes" id="UP001234989"/>
    </source>
</evidence>
<evidence type="ECO:0000256" key="1">
    <source>
        <dbReference type="SAM" id="MobiDB-lite"/>
    </source>
</evidence>
<sequence length="199" mass="22970">MEKLRNNIQNFKRINGEPIHEMWLRGIIRVEPNGGSRPSYQRLGENQGWTKDRDGGWRDRERDWCDKDHYVPPHDLPKPKEPNADPESFQTKDRLAHILNKVEESDKLLMEMKADFSDLNQTVTSHSVSIKQFETQMAHLNPRPKGNLPSDTIENSKNENAQCMVIVTQRGRVIESNASSSKWKAIVLENDALAEELNK</sequence>
<gene>
    <name evidence="2" type="ORF">MTR67_018717</name>
</gene>
<keyword evidence="3" id="KW-1185">Reference proteome</keyword>
<name>A0AAF0QK66_SOLVR</name>
<dbReference type="Proteomes" id="UP001234989">
    <property type="component" value="Chromosome 4"/>
</dbReference>
<feature type="compositionally biased region" description="Basic and acidic residues" evidence="1">
    <location>
        <begin position="50"/>
        <end position="83"/>
    </location>
</feature>
<proteinExistence type="predicted"/>
<accession>A0AAF0QK66</accession>
<evidence type="ECO:0008006" key="4">
    <source>
        <dbReference type="Google" id="ProtNLM"/>
    </source>
</evidence>
<evidence type="ECO:0000313" key="2">
    <source>
        <dbReference type="EMBL" id="WMV25332.1"/>
    </source>
</evidence>
<dbReference type="AlphaFoldDB" id="A0AAF0QK66"/>